<dbReference type="PaxDb" id="55529-EKX39678"/>
<feature type="domain" description="Spore protein YkvP/CgeB glycosyl transferase-like" evidence="2">
    <location>
        <begin position="328"/>
        <end position="466"/>
    </location>
</feature>
<dbReference type="Proteomes" id="UP000011087">
    <property type="component" value="Unassembled WGS sequence"/>
</dbReference>
<evidence type="ECO:0000256" key="1">
    <source>
        <dbReference type="SAM" id="SignalP"/>
    </source>
</evidence>
<dbReference type="HOGENOM" id="CLU_260294_0_0_1"/>
<dbReference type="EMBL" id="JH993037">
    <property type="protein sequence ID" value="EKX39678.1"/>
    <property type="molecule type" value="Genomic_DNA"/>
</dbReference>
<sequence>MLLHLLLLLLLTEGDGWVQVAAPEQSELIRSLPFLVRLRLEDDVHGYQLILDDDIAFEGMSQGEDVEHLVLLGRGETEQKKLLTSGHHSLNVVGFDSHQNKIGEVEIPFRTLFSSKPPIEVHGVRSVVIMGNFNMWSSSSMQAITNMPSSLHADALQDLGLDVYRIEETENNHDIARIAVEIHLPDLFLYIPSQGLLDQGYGNLDQVWETCRKFGIPSVVLIRGQPALLELQGDSELWSSDYVVSSDASGWLAKIRGRARHVLLAGAAAERASEHDGLPRSLPSCPLTHLLYDVVVPGMNSRKEHVHIRNQLVRVLRDRLPDLRIRHEVAGVDGETLGEALRCSKLVLLLSPCSPFYRGCSTEGYWDENVFNVIAQGGLVFHNKVQGRRPRMNASVRESEGNVSSLGHDLEDGRHVVLYDLKNSEDLVQKIRYYVENKTSREFMRRRAYWFVMQRHTLKTRMEEMLGHIQSLEAETDSWNMNTNALTPNSTEESAINESLPILQLSYRQIKHEIMFLNATRFSHYTTNHDLFFIKHPPIAEVEAIQTRPNCLEEDEESLLRSTLGYHLQTPTNPSTLETHTVIVPNVTVSFASHLCSDEGEMLSLFAYQSTKESLLICKQINQANIVQVQRALLVPVYASNTWQHFLQDFLPAFMHGIEFLSRYYDNKETCQAFALLESRLPSNIYPILDFIIENDKLQWKTECTFELDTLCLSNFDHNRWRHPSYRLCSSYLRASLLFIPSPDLDFGKYMYGLYRFNGNENPQGQTFVGSKSFTWIDFEHDQNLCKWNLAPRTDNHQYGEVNGERGKIVKGYQPSGSEIIPRCLLNEEQVVRTVRNFLERAKMAGVLPTRDFSIARILSSNAPPLLEIAQMVADSSFIIAPHGGSCYNALFARRFLSPLGLRVWLLAVPGGTHFPSPSHPFVVDPVKVVKVLSAELRTGNRGLDSMIASVSCNLSIQVEISVAMRLFRDLQLYAEINSSYAGCILSLEVDGVVVDQRSWRSANNRVVVFQVSLIKDRNPTSKIRIFESDPGEMRHHLSTAGLTLTWPSNQILHTERLRVLARCPFPSHMMEREGEGEVLRVIEPLGTHQLAITDTILRCSLLVRMPSPRNSSWSFRISISSSSSLKGEDEEKEEREQDLLPWVTVNLEHMALESVCLQAQLQLEDDASRVLNFTLFDPASAISSSVTREVFRGCPSCPPGTFFEDDDDLPLPPRRCRQKLVYVCKGGCGGMGDRMIGMLNVYLLSVVLNRCFRIHSIHPDYLERWLVPNDYDWRVDPDAPYDVLLSWVNRVPEDEEIELVEGGGREQKVGGAESL</sequence>
<name>L1ITV9_GUITC</name>
<dbReference type="STRING" id="905079.L1ITV9"/>
<dbReference type="InterPro" id="IPR055259">
    <property type="entry name" value="YkvP/CgeB_Glyco_trans-like"/>
</dbReference>
<dbReference type="EnsemblProtists" id="EKX39678">
    <property type="protein sequence ID" value="EKX39678"/>
    <property type="gene ID" value="GUITHDRAFT_143268"/>
</dbReference>
<keyword evidence="5" id="KW-1185">Reference proteome</keyword>
<protein>
    <recommendedName>
        <fullName evidence="2">Spore protein YkvP/CgeB glycosyl transferase-like domain-containing protein</fullName>
    </recommendedName>
</protein>
<evidence type="ECO:0000313" key="4">
    <source>
        <dbReference type="EnsemblProtists" id="EKX39678"/>
    </source>
</evidence>
<dbReference type="SUPFAM" id="SSF53756">
    <property type="entry name" value="UDP-Glycosyltransferase/glycogen phosphorylase"/>
    <property type="match status" value="1"/>
</dbReference>
<evidence type="ECO:0000313" key="5">
    <source>
        <dbReference type="Proteomes" id="UP000011087"/>
    </source>
</evidence>
<evidence type="ECO:0000313" key="3">
    <source>
        <dbReference type="EMBL" id="EKX39678.1"/>
    </source>
</evidence>
<feature type="signal peptide" evidence="1">
    <location>
        <begin position="1"/>
        <end position="16"/>
    </location>
</feature>
<organism evidence="3">
    <name type="scientific">Guillardia theta (strain CCMP2712)</name>
    <name type="common">Cryptophyte</name>
    <dbReference type="NCBI Taxonomy" id="905079"/>
    <lineage>
        <taxon>Eukaryota</taxon>
        <taxon>Cryptophyceae</taxon>
        <taxon>Pyrenomonadales</taxon>
        <taxon>Geminigeraceae</taxon>
        <taxon>Guillardia</taxon>
    </lineage>
</organism>
<dbReference type="KEGG" id="gtt:GUITHDRAFT_143268"/>
<accession>L1ITV9</accession>
<evidence type="ECO:0000259" key="2">
    <source>
        <dbReference type="Pfam" id="PF13524"/>
    </source>
</evidence>
<reference evidence="5" key="2">
    <citation type="submission" date="2012-11" db="EMBL/GenBank/DDBJ databases">
        <authorList>
            <person name="Kuo A."/>
            <person name="Curtis B.A."/>
            <person name="Tanifuji G."/>
            <person name="Burki F."/>
            <person name="Gruber A."/>
            <person name="Irimia M."/>
            <person name="Maruyama S."/>
            <person name="Arias M.C."/>
            <person name="Ball S.G."/>
            <person name="Gile G.H."/>
            <person name="Hirakawa Y."/>
            <person name="Hopkins J.F."/>
            <person name="Rensing S.A."/>
            <person name="Schmutz J."/>
            <person name="Symeonidi A."/>
            <person name="Elias M."/>
            <person name="Eveleigh R.J."/>
            <person name="Herman E.K."/>
            <person name="Klute M.J."/>
            <person name="Nakayama T."/>
            <person name="Obornik M."/>
            <person name="Reyes-Prieto A."/>
            <person name="Armbrust E.V."/>
            <person name="Aves S.J."/>
            <person name="Beiko R.G."/>
            <person name="Coutinho P."/>
            <person name="Dacks J.B."/>
            <person name="Durnford D.G."/>
            <person name="Fast N.M."/>
            <person name="Green B.R."/>
            <person name="Grisdale C."/>
            <person name="Hempe F."/>
            <person name="Henrissat B."/>
            <person name="Hoppner M.P."/>
            <person name="Ishida K.-I."/>
            <person name="Kim E."/>
            <person name="Koreny L."/>
            <person name="Kroth P.G."/>
            <person name="Liu Y."/>
            <person name="Malik S.-B."/>
            <person name="Maier U.G."/>
            <person name="McRose D."/>
            <person name="Mock T."/>
            <person name="Neilson J.A."/>
            <person name="Onodera N.T."/>
            <person name="Poole A.M."/>
            <person name="Pritham E.J."/>
            <person name="Richards T.A."/>
            <person name="Rocap G."/>
            <person name="Roy S.W."/>
            <person name="Sarai C."/>
            <person name="Schaack S."/>
            <person name="Shirato S."/>
            <person name="Slamovits C.H."/>
            <person name="Spencer D.F."/>
            <person name="Suzuki S."/>
            <person name="Worden A.Z."/>
            <person name="Zauner S."/>
            <person name="Barry K."/>
            <person name="Bell C."/>
            <person name="Bharti A.K."/>
            <person name="Crow J.A."/>
            <person name="Grimwood J."/>
            <person name="Kramer R."/>
            <person name="Lindquist E."/>
            <person name="Lucas S."/>
            <person name="Salamov A."/>
            <person name="McFadden G.I."/>
            <person name="Lane C.E."/>
            <person name="Keeling P.J."/>
            <person name="Gray M.W."/>
            <person name="Grigoriev I.V."/>
            <person name="Archibald J.M."/>
        </authorList>
    </citation>
    <scope>NUCLEOTIDE SEQUENCE</scope>
    <source>
        <strain evidence="5">CCMP2712</strain>
    </source>
</reference>
<dbReference type="GeneID" id="17296436"/>
<keyword evidence="1" id="KW-0732">Signal</keyword>
<feature type="chain" id="PRO_5008770504" description="Spore protein YkvP/CgeB glycosyl transferase-like domain-containing protein" evidence="1">
    <location>
        <begin position="17"/>
        <end position="1316"/>
    </location>
</feature>
<dbReference type="RefSeq" id="XP_005826658.1">
    <property type="nucleotide sequence ID" value="XM_005826601.1"/>
</dbReference>
<reference evidence="4" key="3">
    <citation type="submission" date="2015-06" db="UniProtKB">
        <authorList>
            <consortium name="EnsemblProtists"/>
        </authorList>
    </citation>
    <scope>IDENTIFICATION</scope>
</reference>
<gene>
    <name evidence="3" type="ORF">GUITHDRAFT_143268</name>
</gene>
<proteinExistence type="predicted"/>
<dbReference type="Pfam" id="PF13524">
    <property type="entry name" value="Glyco_trans_1_2"/>
    <property type="match status" value="1"/>
</dbReference>
<reference evidence="3 5" key="1">
    <citation type="journal article" date="2012" name="Nature">
        <title>Algal genomes reveal evolutionary mosaicism and the fate of nucleomorphs.</title>
        <authorList>
            <consortium name="DOE Joint Genome Institute"/>
            <person name="Curtis B.A."/>
            <person name="Tanifuji G."/>
            <person name="Burki F."/>
            <person name="Gruber A."/>
            <person name="Irimia M."/>
            <person name="Maruyama S."/>
            <person name="Arias M.C."/>
            <person name="Ball S.G."/>
            <person name="Gile G.H."/>
            <person name="Hirakawa Y."/>
            <person name="Hopkins J.F."/>
            <person name="Kuo A."/>
            <person name="Rensing S.A."/>
            <person name="Schmutz J."/>
            <person name="Symeonidi A."/>
            <person name="Elias M."/>
            <person name="Eveleigh R.J."/>
            <person name="Herman E.K."/>
            <person name="Klute M.J."/>
            <person name="Nakayama T."/>
            <person name="Obornik M."/>
            <person name="Reyes-Prieto A."/>
            <person name="Armbrust E.V."/>
            <person name="Aves S.J."/>
            <person name="Beiko R.G."/>
            <person name="Coutinho P."/>
            <person name="Dacks J.B."/>
            <person name="Durnford D.G."/>
            <person name="Fast N.M."/>
            <person name="Green B.R."/>
            <person name="Grisdale C.J."/>
            <person name="Hempel F."/>
            <person name="Henrissat B."/>
            <person name="Hoppner M.P."/>
            <person name="Ishida K."/>
            <person name="Kim E."/>
            <person name="Koreny L."/>
            <person name="Kroth P.G."/>
            <person name="Liu Y."/>
            <person name="Malik S.B."/>
            <person name="Maier U.G."/>
            <person name="McRose D."/>
            <person name="Mock T."/>
            <person name="Neilson J.A."/>
            <person name="Onodera N.T."/>
            <person name="Poole A.M."/>
            <person name="Pritham E.J."/>
            <person name="Richards T.A."/>
            <person name="Rocap G."/>
            <person name="Roy S.W."/>
            <person name="Sarai C."/>
            <person name="Schaack S."/>
            <person name="Shirato S."/>
            <person name="Slamovits C.H."/>
            <person name="Spencer D.F."/>
            <person name="Suzuki S."/>
            <person name="Worden A.Z."/>
            <person name="Zauner S."/>
            <person name="Barry K."/>
            <person name="Bell C."/>
            <person name="Bharti A.K."/>
            <person name="Crow J.A."/>
            <person name="Grimwood J."/>
            <person name="Kramer R."/>
            <person name="Lindquist E."/>
            <person name="Lucas S."/>
            <person name="Salamov A."/>
            <person name="McFadden G.I."/>
            <person name="Lane C.E."/>
            <person name="Keeling P.J."/>
            <person name="Gray M.W."/>
            <person name="Grigoriev I.V."/>
            <person name="Archibald J.M."/>
        </authorList>
    </citation>
    <scope>NUCLEOTIDE SEQUENCE</scope>
    <source>
        <strain evidence="3 5">CCMP2712</strain>
    </source>
</reference>